<name>E8RS39_ASTEC</name>
<dbReference type="eggNOG" id="COG3451">
    <property type="taxonomic scope" value="Bacteria"/>
</dbReference>
<dbReference type="Pfam" id="PF19044">
    <property type="entry name" value="P-loop_TraG"/>
    <property type="match status" value="1"/>
</dbReference>
<dbReference type="InterPro" id="IPR027417">
    <property type="entry name" value="P-loop_NTPase"/>
</dbReference>
<accession>E8RS39</accession>
<evidence type="ECO:0000313" key="2">
    <source>
        <dbReference type="EMBL" id="ADU14310.1"/>
    </source>
</evidence>
<dbReference type="PANTHER" id="PTHR30121:SF12">
    <property type="entry name" value="TYPE IV SECRETION SYSTEM PROTEIN CAGE"/>
    <property type="match status" value="1"/>
</dbReference>
<dbReference type="RefSeq" id="WP_013480134.1">
    <property type="nucleotide sequence ID" value="NC_014817.1"/>
</dbReference>
<dbReference type="InterPro" id="IPR043964">
    <property type="entry name" value="P-loop_TraG"/>
</dbReference>
<reference evidence="3" key="1">
    <citation type="submission" date="2010-12" db="EMBL/GenBank/DDBJ databases">
        <title>Complete sequence of chromosome 2 of Asticcacaulis excentricus CB 48.</title>
        <authorList>
            <consortium name="US DOE Joint Genome Institute"/>
            <person name="Lucas S."/>
            <person name="Copeland A."/>
            <person name="Lapidus A."/>
            <person name="Cheng J.-F."/>
            <person name="Bruce D."/>
            <person name="Goodwin L."/>
            <person name="Pitluck S."/>
            <person name="Teshima H."/>
            <person name="Davenport K."/>
            <person name="Detter J.C."/>
            <person name="Han C."/>
            <person name="Tapia R."/>
            <person name="Land M."/>
            <person name="Hauser L."/>
            <person name="Jeffries C."/>
            <person name="Kyrpides N."/>
            <person name="Ivanova N."/>
            <person name="Ovchinnikova G."/>
            <person name="Brun Y.V."/>
            <person name="Woyke T."/>
        </authorList>
    </citation>
    <scope>NUCLEOTIDE SEQUENCE [LARGE SCALE GENOMIC DNA]</scope>
    <source>
        <strain evidence="3">ATCC 15261 / DSM 4724 / KCTC 12464 / NCIMB 9791 / VKM B-1370 / CB 48</strain>
    </source>
</reference>
<dbReference type="InterPro" id="IPR003593">
    <property type="entry name" value="AAA+_ATPase"/>
</dbReference>
<dbReference type="EMBL" id="CP002396">
    <property type="protein sequence ID" value="ADU14310.1"/>
    <property type="molecule type" value="Genomic_DNA"/>
</dbReference>
<evidence type="ECO:0000313" key="3">
    <source>
        <dbReference type="Proteomes" id="UP000001492"/>
    </source>
</evidence>
<organism evidence="2 3">
    <name type="scientific">Asticcacaulis excentricus (strain ATCC 15261 / DSM 4724 / KCTC 12464 / NCIMB 9791 / VKM B-1370 / CB 48)</name>
    <dbReference type="NCBI Taxonomy" id="573065"/>
    <lineage>
        <taxon>Bacteria</taxon>
        <taxon>Pseudomonadati</taxon>
        <taxon>Pseudomonadota</taxon>
        <taxon>Alphaproteobacteria</taxon>
        <taxon>Caulobacterales</taxon>
        <taxon>Caulobacteraceae</taxon>
        <taxon>Asticcacaulis</taxon>
    </lineage>
</organism>
<dbReference type="HOGENOM" id="CLU_008341_1_0_5"/>
<proteinExistence type="predicted"/>
<feature type="domain" description="AAA+ ATPase" evidence="1">
    <location>
        <begin position="442"/>
        <end position="704"/>
    </location>
</feature>
<dbReference type="OrthoDB" id="9816422at2"/>
<dbReference type="Gene3D" id="3.40.50.300">
    <property type="entry name" value="P-loop containing nucleotide triphosphate hydrolases"/>
    <property type="match status" value="1"/>
</dbReference>
<dbReference type="PANTHER" id="PTHR30121">
    <property type="entry name" value="UNCHARACTERIZED PROTEIN YJGR-RELATED"/>
    <property type="match status" value="1"/>
</dbReference>
<dbReference type="SMART" id="SM00382">
    <property type="entry name" value="AAA"/>
    <property type="match status" value="1"/>
</dbReference>
<dbReference type="CDD" id="cd01127">
    <property type="entry name" value="TrwB_TraG_TraD_VirD4"/>
    <property type="match status" value="1"/>
</dbReference>
<protein>
    <submittedName>
        <fullName evidence="2">CagE, TrbE, VirB component of type IV transporter system, conserved region</fullName>
    </submittedName>
</protein>
<dbReference type="AlphaFoldDB" id="E8RS39"/>
<dbReference type="InterPro" id="IPR051162">
    <property type="entry name" value="T4SS_component"/>
</dbReference>
<dbReference type="KEGG" id="aex:Astex_2668"/>
<evidence type="ECO:0000259" key="1">
    <source>
        <dbReference type="SMART" id="SM00382"/>
    </source>
</evidence>
<dbReference type="Proteomes" id="UP000001492">
    <property type="component" value="Chromosome 2"/>
</dbReference>
<dbReference type="NCBIfam" id="NF010447">
    <property type="entry name" value="PRK13873.1"/>
    <property type="match status" value="1"/>
</dbReference>
<keyword evidence="3" id="KW-1185">Reference proteome</keyword>
<gene>
    <name evidence="2" type="ordered locus">Astex_2668</name>
</gene>
<dbReference type="STRING" id="573065.Astex_2668"/>
<sequence length="814" mass="89667">MLNLRQYRQTADRLADHLPWAVLVAPGVVLNKDGSFQRTARYEGPDVESATPAELVALSARLNNVLRRLGSGWAVVFEARRGRAHAYPDVGAETGLARLIDEERRATFAGEDGRHFESRYHLTVVFMPPADQVESMGEAFVEREDKGSARDWHDALRRFIDRTDALFDLLGSVLPHIRALDDAETLTYLHGCVSTKDHRVAVPDVPVYLDAILADTPLSGGLEPRLGDQNLRTLTILGFPNHTRPALLDALNALDLEYRWCTRFIALDKPEAVKTLTKLRKQWFAKRKSVASLMREVLYKEASPLTDTDADTKVTDVDLALQAIGGDHVGFGYLTTTLTVTGPDRASADERLRQIERVINGLGFTAIAESPNAVEAWLGSLPGHLYANVRQPLVHTLNLSHLAPISTLWAGPERNAHLNGPPLFHAVSTGSTPFRFSTHVGDVGHMLVLGPTGAGKSVLLAFMALSFPRYADAQVFVFDKGGSARAAILALNGGHHAIGREGEVAFQPLRHIDDLSERTWALDWLSALLDQQGFDLSLDGRDALWAALEALAGAPIEQRTLTGLCAVLSFNDIKVALRPFTLEGPFGHILDADRETLALTAVHGFEMEGLMNDRQLVAPVLTYLFHRLEARFDGRPTLMILDEAWVFLDHPLFADRIREWLKVLRKKNVSVLFATQSLADVVDSPIAPVLIESCPQRLFLPNERAVEPQSRAAYQRLGLNDRQISLIAQATPKRHYYLQSRRGNRLFELRLGPLALAVCAASSPDDQRLIEAVLAKGPSDTFAARYLAARGLPWVADLLLVTDPPSVGAGRAHS</sequence>
<dbReference type="SUPFAM" id="SSF52540">
    <property type="entry name" value="P-loop containing nucleoside triphosphate hydrolases"/>
    <property type="match status" value="1"/>
</dbReference>